<keyword evidence="4" id="KW-0788">Thiol protease</keyword>
<dbReference type="GO" id="GO:0006508">
    <property type="term" value="P:proteolysis"/>
    <property type="evidence" value="ECO:0007669"/>
    <property type="project" value="UniProtKB-KW"/>
</dbReference>
<dbReference type="Gene3D" id="3.40.395.10">
    <property type="entry name" value="Adenoviral Proteinase, Chain A"/>
    <property type="match status" value="1"/>
</dbReference>
<evidence type="ECO:0000256" key="3">
    <source>
        <dbReference type="ARBA" id="ARBA00022801"/>
    </source>
</evidence>
<dbReference type="Proteomes" id="UP000467841">
    <property type="component" value="Unassembled WGS sequence"/>
</dbReference>
<dbReference type="AlphaFoldDB" id="A0A6D2K9L2"/>
<sequence length="273" mass="32062">MRAFVSGLPGYSAATALEPDKFDYPEWHWWFTLLTGFQWLSDSHMKSWATMMTHRLATRPELFKNDRICFLNSHITQFWERDWPRFQRCQMLPPNSLDWYFGNLPKSQPSNKRWGYDVDDLFIPLNIKNKHWVALHVSIPKRHITIYDSMVDWLDDAEMDLLVEPYAVMMPNLMHSAAQAEDKCVYFDAKYTHSRPSKDVPQQVGAGDCGVFVLKFIECLAVGYAAFPKTLCQKNITMFREQIASDMYHEINCRGPVEDPDDWDNVDLYDERL</sequence>
<accession>A0A6D2K9L2</accession>
<keyword evidence="3" id="KW-0378">Hydrolase</keyword>
<dbReference type="Pfam" id="PF02902">
    <property type="entry name" value="Peptidase_C48"/>
    <property type="match status" value="1"/>
</dbReference>
<dbReference type="PANTHER" id="PTHR12606:SF136">
    <property type="entry name" value="ULP1 PROTEASE FAMILY PROTEIN"/>
    <property type="match status" value="1"/>
</dbReference>
<feature type="domain" description="Ubiquitin-like protease family profile" evidence="5">
    <location>
        <begin position="1"/>
        <end position="220"/>
    </location>
</feature>
<dbReference type="PANTHER" id="PTHR12606">
    <property type="entry name" value="SENTRIN/SUMO-SPECIFIC PROTEASE"/>
    <property type="match status" value="1"/>
</dbReference>
<proteinExistence type="inferred from homology"/>
<evidence type="ECO:0000256" key="2">
    <source>
        <dbReference type="ARBA" id="ARBA00022670"/>
    </source>
</evidence>
<dbReference type="OrthoDB" id="1053983at2759"/>
<evidence type="ECO:0000313" key="7">
    <source>
        <dbReference type="Proteomes" id="UP000467841"/>
    </source>
</evidence>
<dbReference type="SUPFAM" id="SSF54001">
    <property type="entry name" value="Cysteine proteinases"/>
    <property type="match status" value="1"/>
</dbReference>
<organism evidence="6 7">
    <name type="scientific">Microthlaspi erraticum</name>
    <dbReference type="NCBI Taxonomy" id="1685480"/>
    <lineage>
        <taxon>Eukaryota</taxon>
        <taxon>Viridiplantae</taxon>
        <taxon>Streptophyta</taxon>
        <taxon>Embryophyta</taxon>
        <taxon>Tracheophyta</taxon>
        <taxon>Spermatophyta</taxon>
        <taxon>Magnoliopsida</taxon>
        <taxon>eudicotyledons</taxon>
        <taxon>Gunneridae</taxon>
        <taxon>Pentapetalae</taxon>
        <taxon>rosids</taxon>
        <taxon>malvids</taxon>
        <taxon>Brassicales</taxon>
        <taxon>Brassicaceae</taxon>
        <taxon>Coluteocarpeae</taxon>
        <taxon>Microthlaspi</taxon>
    </lineage>
</organism>
<keyword evidence="7" id="KW-1185">Reference proteome</keyword>
<comment type="similarity">
    <text evidence="1">Belongs to the peptidase C48 family.</text>
</comment>
<name>A0A6D2K9L2_9BRAS</name>
<keyword evidence="2" id="KW-0645">Protease</keyword>
<dbReference type="EMBL" id="CACVBM020001307">
    <property type="protein sequence ID" value="CAA7044830.1"/>
    <property type="molecule type" value="Genomic_DNA"/>
</dbReference>
<dbReference type="InterPro" id="IPR003653">
    <property type="entry name" value="Peptidase_C48_C"/>
</dbReference>
<reference evidence="6" key="1">
    <citation type="submission" date="2020-01" db="EMBL/GenBank/DDBJ databases">
        <authorList>
            <person name="Mishra B."/>
        </authorList>
    </citation>
    <scope>NUCLEOTIDE SEQUENCE [LARGE SCALE GENOMIC DNA]</scope>
</reference>
<evidence type="ECO:0000256" key="4">
    <source>
        <dbReference type="ARBA" id="ARBA00022807"/>
    </source>
</evidence>
<evidence type="ECO:0000259" key="5">
    <source>
        <dbReference type="PROSITE" id="PS50600"/>
    </source>
</evidence>
<protein>
    <recommendedName>
        <fullName evidence="5">Ubiquitin-like protease family profile domain-containing protein</fullName>
    </recommendedName>
</protein>
<evidence type="ECO:0000313" key="6">
    <source>
        <dbReference type="EMBL" id="CAA7044830.1"/>
    </source>
</evidence>
<dbReference type="InterPro" id="IPR038765">
    <property type="entry name" value="Papain-like_cys_pep_sf"/>
</dbReference>
<comment type="caution">
    <text evidence="6">The sequence shown here is derived from an EMBL/GenBank/DDBJ whole genome shotgun (WGS) entry which is preliminary data.</text>
</comment>
<dbReference type="GO" id="GO:0016929">
    <property type="term" value="F:deSUMOylase activity"/>
    <property type="evidence" value="ECO:0007669"/>
    <property type="project" value="TreeGrafter"/>
</dbReference>
<gene>
    <name evidence="6" type="ORF">MERR_LOCUS32065</name>
</gene>
<dbReference type="PROSITE" id="PS50600">
    <property type="entry name" value="ULP_PROTEASE"/>
    <property type="match status" value="1"/>
</dbReference>
<dbReference type="GO" id="GO:0016926">
    <property type="term" value="P:protein desumoylation"/>
    <property type="evidence" value="ECO:0007669"/>
    <property type="project" value="TreeGrafter"/>
</dbReference>
<dbReference type="GO" id="GO:0005634">
    <property type="term" value="C:nucleus"/>
    <property type="evidence" value="ECO:0007669"/>
    <property type="project" value="TreeGrafter"/>
</dbReference>
<evidence type="ECO:0000256" key="1">
    <source>
        <dbReference type="ARBA" id="ARBA00005234"/>
    </source>
</evidence>